<organism evidence="6 7">
    <name type="scientific">Ellagibacter isourolithinifaciens</name>
    <dbReference type="NCBI Taxonomy" id="2137581"/>
    <lineage>
        <taxon>Bacteria</taxon>
        <taxon>Bacillati</taxon>
        <taxon>Actinomycetota</taxon>
        <taxon>Coriobacteriia</taxon>
        <taxon>Eggerthellales</taxon>
        <taxon>Eggerthellaceae</taxon>
        <taxon>Ellagibacter</taxon>
    </lineage>
</organism>
<dbReference type="OrthoDB" id="9785497at2"/>
<dbReference type="GO" id="GO:0033743">
    <property type="term" value="F:peptide-methionine (R)-S-oxide reductase activity"/>
    <property type="evidence" value="ECO:0007669"/>
    <property type="project" value="UniProtKB-EC"/>
</dbReference>
<feature type="signal peptide" evidence="4">
    <location>
        <begin position="1"/>
        <end position="20"/>
    </location>
</feature>
<dbReference type="SUPFAM" id="SSF51316">
    <property type="entry name" value="Mss4-like"/>
    <property type="match status" value="1"/>
</dbReference>
<evidence type="ECO:0000256" key="4">
    <source>
        <dbReference type="SAM" id="SignalP"/>
    </source>
</evidence>
<dbReference type="EMBL" id="WAJR01000002">
    <property type="protein sequence ID" value="KAB1642517.1"/>
    <property type="molecule type" value="Genomic_DNA"/>
</dbReference>
<keyword evidence="4" id="KW-0732">Signal</keyword>
<comment type="caution">
    <text evidence="6">The sequence shown here is derived from an EMBL/GenBank/DDBJ whole genome shotgun (WGS) entry which is preliminary data.</text>
</comment>
<dbReference type="Pfam" id="PF01641">
    <property type="entry name" value="SelR"/>
    <property type="match status" value="1"/>
</dbReference>
<accession>A0A6N6NTV1</accession>
<gene>
    <name evidence="6" type="ORF">F8C90_02070</name>
</gene>
<evidence type="ECO:0000256" key="3">
    <source>
        <dbReference type="ARBA" id="ARBA00048488"/>
    </source>
</evidence>
<dbReference type="PROSITE" id="PS51790">
    <property type="entry name" value="MSRB"/>
    <property type="match status" value="1"/>
</dbReference>
<comment type="catalytic activity">
    <reaction evidence="3">
        <text>L-methionyl-[protein] + [thioredoxin]-disulfide + H2O = L-methionyl-(R)-S-oxide-[protein] + [thioredoxin]-dithiol</text>
        <dbReference type="Rhea" id="RHEA:24164"/>
        <dbReference type="Rhea" id="RHEA-COMP:10698"/>
        <dbReference type="Rhea" id="RHEA-COMP:10700"/>
        <dbReference type="Rhea" id="RHEA-COMP:12313"/>
        <dbReference type="Rhea" id="RHEA-COMP:12314"/>
        <dbReference type="ChEBI" id="CHEBI:15377"/>
        <dbReference type="ChEBI" id="CHEBI:16044"/>
        <dbReference type="ChEBI" id="CHEBI:29950"/>
        <dbReference type="ChEBI" id="CHEBI:45764"/>
        <dbReference type="ChEBI" id="CHEBI:50058"/>
        <dbReference type="EC" id="1.8.4.12"/>
    </reaction>
</comment>
<evidence type="ECO:0000259" key="5">
    <source>
        <dbReference type="PROSITE" id="PS51790"/>
    </source>
</evidence>
<evidence type="ECO:0000256" key="1">
    <source>
        <dbReference type="ARBA" id="ARBA00012499"/>
    </source>
</evidence>
<dbReference type="Gene3D" id="2.170.150.20">
    <property type="entry name" value="Peptide methionine sulfoxide reductase"/>
    <property type="match status" value="1"/>
</dbReference>
<dbReference type="InterPro" id="IPR011057">
    <property type="entry name" value="Mss4-like_sf"/>
</dbReference>
<dbReference type="Proteomes" id="UP000468668">
    <property type="component" value="Unassembled WGS sequence"/>
</dbReference>
<dbReference type="GO" id="GO:0008113">
    <property type="term" value="F:peptide-methionine (S)-S-oxide reductase activity"/>
    <property type="evidence" value="ECO:0007669"/>
    <property type="project" value="InterPro"/>
</dbReference>
<feature type="domain" description="MsrB" evidence="5">
    <location>
        <begin position="99"/>
        <end position="131"/>
    </location>
</feature>
<keyword evidence="7" id="KW-1185">Reference proteome</keyword>
<keyword evidence="2" id="KW-0560">Oxidoreductase</keyword>
<dbReference type="InterPro" id="IPR002579">
    <property type="entry name" value="Met_Sox_Rdtase_MsrB_dom"/>
</dbReference>
<evidence type="ECO:0000313" key="6">
    <source>
        <dbReference type="EMBL" id="KAB1642517.1"/>
    </source>
</evidence>
<sequence length="148" mass="16485">MRRKALPLLLAATLALGGYAAFQRVASKENGARKTDSIEGPAHMEGEKSMYKETTENVIYLTGGCFWGMEQLMQSIPGGYCHIPKAKMELFSKLRIDPGDSHLGHVFTNDPESPNGVRYCINSVPLRFVPYAKMRSEGYGHLLDLFDE</sequence>
<feature type="chain" id="PRO_5026768770" description="peptide-methionine (R)-S-oxide reductase" evidence="4">
    <location>
        <begin position="21"/>
        <end position="148"/>
    </location>
</feature>
<reference evidence="6 7" key="1">
    <citation type="submission" date="2019-09" db="EMBL/GenBank/DDBJ databases">
        <title>Whole genome shotgun sequencing (WGS) of Ellagibacter isourolithinifaciens DSM 104140(T) and Adlercreutzia muris DSM 29508(T).</title>
        <authorList>
            <person name="Stoll D.A."/>
            <person name="Danylec N."/>
            <person name="Huch M."/>
        </authorList>
    </citation>
    <scope>NUCLEOTIDE SEQUENCE [LARGE SCALE GENOMIC DNA]</scope>
    <source>
        <strain evidence="6 7">DSM 104140</strain>
    </source>
</reference>
<dbReference type="InterPro" id="IPR036509">
    <property type="entry name" value="Met_Sox_Rdtase_MsrA_sf"/>
</dbReference>
<protein>
    <recommendedName>
        <fullName evidence="1">peptide-methionine (R)-S-oxide reductase</fullName>
        <ecNumber evidence="1">1.8.4.12</ecNumber>
    </recommendedName>
</protein>
<dbReference type="EC" id="1.8.4.12" evidence="1"/>
<dbReference type="AlphaFoldDB" id="A0A6N6NTV1"/>
<evidence type="ECO:0000313" key="7">
    <source>
        <dbReference type="Proteomes" id="UP000468668"/>
    </source>
</evidence>
<name>A0A6N6NTV1_9ACTN</name>
<dbReference type="SUPFAM" id="SSF55068">
    <property type="entry name" value="Peptide methionine sulfoxide reductase"/>
    <property type="match status" value="1"/>
</dbReference>
<dbReference type="Gene3D" id="3.30.1060.10">
    <property type="entry name" value="Peptide methionine sulphoxide reductase MsrA"/>
    <property type="match status" value="1"/>
</dbReference>
<evidence type="ECO:0000256" key="2">
    <source>
        <dbReference type="ARBA" id="ARBA00023002"/>
    </source>
</evidence>
<proteinExistence type="predicted"/>